<dbReference type="GO" id="GO:0005634">
    <property type="term" value="C:nucleus"/>
    <property type="evidence" value="ECO:0007669"/>
    <property type="project" value="UniProtKB-SubCell"/>
</dbReference>
<comment type="caution">
    <text evidence="6">The sequence shown here is derived from an EMBL/GenBank/DDBJ whole genome shotgun (WGS) entry which is preliminary data.</text>
</comment>
<comment type="subcellular location">
    <subcellularLocation>
        <location evidence="1">Nucleus</location>
    </subcellularLocation>
</comment>
<keyword evidence="3" id="KW-0238">DNA-binding</keyword>
<dbReference type="Gene3D" id="2.40.330.10">
    <property type="entry name" value="DNA-binding pseudobarrel domain"/>
    <property type="match status" value="1"/>
</dbReference>
<gene>
    <name evidence="6" type="primary">VvCHDp000758_1</name>
    <name evidence="6" type="ORF">CK203_062649</name>
</gene>
<evidence type="ECO:0000256" key="4">
    <source>
        <dbReference type="ARBA" id="ARBA00023163"/>
    </source>
</evidence>
<dbReference type="PANTHER" id="PTHR31541">
    <property type="entry name" value="B3 DOMAIN PLANT PROTEIN-RELATED"/>
    <property type="match status" value="1"/>
</dbReference>
<protein>
    <submittedName>
        <fullName evidence="6">B3 domain-containing protein</fullName>
    </submittedName>
</protein>
<proteinExistence type="predicted"/>
<keyword evidence="2" id="KW-0805">Transcription regulation</keyword>
<keyword evidence="5" id="KW-0539">Nucleus</keyword>
<dbReference type="InterPro" id="IPR005508">
    <property type="entry name" value="At2g31720-like"/>
</dbReference>
<accession>A0A438GBQ6</accession>
<evidence type="ECO:0000256" key="2">
    <source>
        <dbReference type="ARBA" id="ARBA00023015"/>
    </source>
</evidence>
<dbReference type="EMBL" id="QGNW01000489">
    <property type="protein sequence ID" value="RVW69645.1"/>
    <property type="molecule type" value="Genomic_DNA"/>
</dbReference>
<dbReference type="SUPFAM" id="SSF101936">
    <property type="entry name" value="DNA-binding pseudobarrel domain"/>
    <property type="match status" value="1"/>
</dbReference>
<dbReference type="GO" id="GO:0003677">
    <property type="term" value="F:DNA binding"/>
    <property type="evidence" value="ECO:0007669"/>
    <property type="project" value="UniProtKB-KW"/>
</dbReference>
<dbReference type="InterPro" id="IPR015300">
    <property type="entry name" value="DNA-bd_pseudobarrel_sf"/>
</dbReference>
<dbReference type="AlphaFoldDB" id="A0A438GBQ6"/>
<evidence type="ECO:0000313" key="6">
    <source>
        <dbReference type="EMBL" id="RVW69645.1"/>
    </source>
</evidence>
<dbReference type="Proteomes" id="UP000288805">
    <property type="component" value="Unassembled WGS sequence"/>
</dbReference>
<evidence type="ECO:0000256" key="1">
    <source>
        <dbReference type="ARBA" id="ARBA00004123"/>
    </source>
</evidence>
<dbReference type="Pfam" id="PF03754">
    <property type="entry name" value="At2g31720-like"/>
    <property type="match status" value="1"/>
</dbReference>
<keyword evidence="4" id="KW-0804">Transcription</keyword>
<dbReference type="PANTHER" id="PTHR31541:SF25">
    <property type="entry name" value="GAMMA-GLIADIN B"/>
    <property type="match status" value="1"/>
</dbReference>
<reference evidence="6 7" key="1">
    <citation type="journal article" date="2018" name="PLoS Genet.">
        <title>Population sequencing reveals clonal diversity and ancestral inbreeding in the grapevine cultivar Chardonnay.</title>
        <authorList>
            <person name="Roach M.J."/>
            <person name="Johnson D.L."/>
            <person name="Bohlmann J."/>
            <person name="van Vuuren H.J."/>
            <person name="Jones S.J."/>
            <person name="Pretorius I.S."/>
            <person name="Schmidt S.A."/>
            <person name="Borneman A.R."/>
        </authorList>
    </citation>
    <scope>NUCLEOTIDE SEQUENCE [LARGE SCALE GENOMIC DNA]</scope>
    <source>
        <strain evidence="7">cv. Chardonnay</strain>
        <tissue evidence="6">Leaf</tissue>
    </source>
</reference>
<evidence type="ECO:0000256" key="5">
    <source>
        <dbReference type="ARBA" id="ARBA00023242"/>
    </source>
</evidence>
<sequence length="299" mass="34703">MPTRTSNFFKSKDFSLGHRLAIPRRPRNHRSYIVCAFCDRRATMDSVVEDEKKHDQVLEETTNKFEDEGDQALQETIDKFEDDGDQYPQESIRIKKRPPRCHDDDEGGCVQEKKKRMMKKMMEKARCPSPHATPELPVILRNRIRALGGSDVTFVIQKPLFKTDVSSGHNRLSIPLNQVQQSFLTPEESERLNSGGNGKKCSDMEVMLIEPSLHRETISLRKWNMKKASGNSTSMYVLVTNWKSVTERNSMKEDETVQLWSFRIKSKLGFALVKRRLQDDPRNRSLRASWIADMDIRDR</sequence>
<evidence type="ECO:0000256" key="3">
    <source>
        <dbReference type="ARBA" id="ARBA00023125"/>
    </source>
</evidence>
<name>A0A438GBQ6_VITVI</name>
<evidence type="ECO:0000313" key="7">
    <source>
        <dbReference type="Proteomes" id="UP000288805"/>
    </source>
</evidence>
<organism evidence="6 7">
    <name type="scientific">Vitis vinifera</name>
    <name type="common">Grape</name>
    <dbReference type="NCBI Taxonomy" id="29760"/>
    <lineage>
        <taxon>Eukaryota</taxon>
        <taxon>Viridiplantae</taxon>
        <taxon>Streptophyta</taxon>
        <taxon>Embryophyta</taxon>
        <taxon>Tracheophyta</taxon>
        <taxon>Spermatophyta</taxon>
        <taxon>Magnoliopsida</taxon>
        <taxon>eudicotyledons</taxon>
        <taxon>Gunneridae</taxon>
        <taxon>Pentapetalae</taxon>
        <taxon>rosids</taxon>
        <taxon>Vitales</taxon>
        <taxon>Vitaceae</taxon>
        <taxon>Viteae</taxon>
        <taxon>Vitis</taxon>
    </lineage>
</organism>